<sequence>MVAEKPSLAQSIAKILSRGNFNSRKGLNGVCSVHEYPGTFLGQSVRFKVTSVCGHVMTLDFIDFGDERIGTLTNSSYADKHELQALGLGDSMNTRVINWLDVFLKVL</sequence>
<dbReference type="GO" id="GO:0003917">
    <property type="term" value="F:DNA topoisomerase type I (single strand cut, ATP-independent) activity"/>
    <property type="evidence" value="ECO:0007669"/>
    <property type="project" value="UniProtKB-EC"/>
</dbReference>
<evidence type="ECO:0000313" key="3">
    <source>
        <dbReference type="Proteomes" id="UP000288216"/>
    </source>
</evidence>
<dbReference type="GO" id="GO:0005634">
    <property type="term" value="C:nucleus"/>
    <property type="evidence" value="ECO:0007669"/>
    <property type="project" value="TreeGrafter"/>
</dbReference>
<name>A0A401P484_SCYTO</name>
<keyword evidence="1" id="KW-0413">Isomerase</keyword>
<proteinExistence type="inferred from homology"/>
<comment type="catalytic activity">
    <reaction evidence="1">
        <text>ATP-independent breakage of single-stranded DNA, followed by passage and rejoining.</text>
        <dbReference type="EC" id="5.6.2.1"/>
    </reaction>
</comment>
<dbReference type="Proteomes" id="UP000288216">
    <property type="component" value="Unassembled WGS sequence"/>
</dbReference>
<gene>
    <name evidence="2" type="ORF">scyTo_0000790</name>
</gene>
<accession>A0A401P484</accession>
<dbReference type="PANTHER" id="PTHR11390">
    <property type="entry name" value="PROKARYOTIC DNA TOPOISOMERASE"/>
    <property type="match status" value="1"/>
</dbReference>
<dbReference type="InterPro" id="IPR000380">
    <property type="entry name" value="Topo_IA"/>
</dbReference>
<keyword evidence="3" id="KW-1185">Reference proteome</keyword>
<comment type="function">
    <text evidence="1">Introduces a single-strand break via transesterification at a target site in duplex DNA. Releases the supercoiling and torsional tension of DNA introduced during the DNA replication and transcription by transiently cleaving and rejoining one strand of the DNA duplex. The scissile phosphodiester is attacked by the catalytic tyrosine of the enzyme, resulting in the formation of a DNA-(5'-phosphotyrosyl)-enzyme intermediate and the expulsion of a 3'-OH DNA strand.</text>
</comment>
<evidence type="ECO:0000313" key="2">
    <source>
        <dbReference type="EMBL" id="GCB67900.1"/>
    </source>
</evidence>
<dbReference type="EMBL" id="BFAA01000163">
    <property type="protein sequence ID" value="GCB67900.1"/>
    <property type="molecule type" value="Genomic_DNA"/>
</dbReference>
<keyword evidence="1" id="KW-0238">DNA-binding</keyword>
<dbReference type="AlphaFoldDB" id="A0A401P484"/>
<dbReference type="GO" id="GO:0006265">
    <property type="term" value="P:DNA topological change"/>
    <property type="evidence" value="ECO:0007669"/>
    <property type="project" value="InterPro"/>
</dbReference>
<dbReference type="GO" id="GO:0003677">
    <property type="term" value="F:DNA binding"/>
    <property type="evidence" value="ECO:0007669"/>
    <property type="project" value="UniProtKB-KW"/>
</dbReference>
<dbReference type="EC" id="5.6.2.1" evidence="1"/>
<dbReference type="OrthoDB" id="430051at2759"/>
<protein>
    <recommendedName>
        <fullName evidence="1">DNA topoisomerase</fullName>
        <ecNumber evidence="1">5.6.2.1</ecNumber>
    </recommendedName>
</protein>
<dbReference type="SUPFAM" id="SSF56712">
    <property type="entry name" value="Prokaryotic type I DNA topoisomerase"/>
    <property type="match status" value="1"/>
</dbReference>
<reference evidence="2 3" key="1">
    <citation type="journal article" date="2018" name="Nat. Ecol. Evol.">
        <title>Shark genomes provide insights into elasmobranch evolution and the origin of vertebrates.</title>
        <authorList>
            <person name="Hara Y"/>
            <person name="Yamaguchi K"/>
            <person name="Onimaru K"/>
            <person name="Kadota M"/>
            <person name="Koyanagi M"/>
            <person name="Keeley SD"/>
            <person name="Tatsumi K"/>
            <person name="Tanaka K"/>
            <person name="Motone F"/>
            <person name="Kageyama Y"/>
            <person name="Nozu R"/>
            <person name="Adachi N"/>
            <person name="Nishimura O"/>
            <person name="Nakagawa R"/>
            <person name="Tanegashima C"/>
            <person name="Kiyatake I"/>
            <person name="Matsumoto R"/>
            <person name="Murakumo K"/>
            <person name="Nishida K"/>
            <person name="Terakita A"/>
            <person name="Kuratani S"/>
            <person name="Sato K"/>
            <person name="Hyodo S Kuraku.S."/>
        </authorList>
    </citation>
    <scope>NUCLEOTIDE SEQUENCE [LARGE SCALE GENOMIC DNA]</scope>
</reference>
<dbReference type="InterPro" id="IPR023405">
    <property type="entry name" value="Topo_IA_core_domain"/>
</dbReference>
<organism evidence="2 3">
    <name type="scientific">Scyliorhinus torazame</name>
    <name type="common">Cloudy catshark</name>
    <name type="synonym">Catulus torazame</name>
    <dbReference type="NCBI Taxonomy" id="75743"/>
    <lineage>
        <taxon>Eukaryota</taxon>
        <taxon>Metazoa</taxon>
        <taxon>Chordata</taxon>
        <taxon>Craniata</taxon>
        <taxon>Vertebrata</taxon>
        <taxon>Chondrichthyes</taxon>
        <taxon>Elasmobranchii</taxon>
        <taxon>Galeomorphii</taxon>
        <taxon>Galeoidea</taxon>
        <taxon>Carcharhiniformes</taxon>
        <taxon>Scyliorhinidae</taxon>
        <taxon>Scyliorhinus</taxon>
    </lineage>
</organism>
<dbReference type="PANTHER" id="PTHR11390:SF20">
    <property type="entry name" value="DNA TOPOISOMERASE 3-BETA-1"/>
    <property type="match status" value="1"/>
</dbReference>
<comment type="caution">
    <text evidence="2">The sequence shown here is derived from an EMBL/GenBank/DDBJ whole genome shotgun (WGS) entry which is preliminary data.</text>
</comment>
<dbReference type="Gene3D" id="3.40.50.140">
    <property type="match status" value="1"/>
</dbReference>
<dbReference type="STRING" id="75743.A0A401P484"/>
<comment type="similarity">
    <text evidence="1">Belongs to the type IA topoisomerase family.</text>
</comment>
<dbReference type="GO" id="GO:0006281">
    <property type="term" value="P:DNA repair"/>
    <property type="evidence" value="ECO:0007669"/>
    <property type="project" value="TreeGrafter"/>
</dbReference>
<keyword evidence="1" id="KW-0799">Topoisomerase</keyword>
<evidence type="ECO:0000256" key="1">
    <source>
        <dbReference type="RuleBase" id="RU362092"/>
    </source>
</evidence>
<dbReference type="GO" id="GO:0006310">
    <property type="term" value="P:DNA recombination"/>
    <property type="evidence" value="ECO:0007669"/>
    <property type="project" value="TreeGrafter"/>
</dbReference>